<dbReference type="OrthoDB" id="4167490at2759"/>
<feature type="compositionally biased region" description="Basic residues" evidence="2">
    <location>
        <begin position="10"/>
        <end position="21"/>
    </location>
</feature>
<organism evidence="3 4">
    <name type="scientific">Wickerhamomyces pijperi</name>
    <name type="common">Yeast</name>
    <name type="synonym">Pichia pijperi</name>
    <dbReference type="NCBI Taxonomy" id="599730"/>
    <lineage>
        <taxon>Eukaryota</taxon>
        <taxon>Fungi</taxon>
        <taxon>Dikarya</taxon>
        <taxon>Ascomycota</taxon>
        <taxon>Saccharomycotina</taxon>
        <taxon>Saccharomycetes</taxon>
        <taxon>Phaffomycetales</taxon>
        <taxon>Wickerhamomycetaceae</taxon>
        <taxon>Wickerhamomyces</taxon>
    </lineage>
</organism>
<keyword evidence="1" id="KW-0175">Coiled coil</keyword>
<evidence type="ECO:0000313" key="3">
    <source>
        <dbReference type="EMBL" id="KAH3687128.1"/>
    </source>
</evidence>
<feature type="compositionally biased region" description="Low complexity" evidence="2">
    <location>
        <begin position="53"/>
        <end position="66"/>
    </location>
</feature>
<feature type="compositionally biased region" description="Polar residues" evidence="2">
    <location>
        <begin position="35"/>
        <end position="45"/>
    </location>
</feature>
<dbReference type="EMBL" id="JAEUBG010000980">
    <property type="protein sequence ID" value="KAH3687128.1"/>
    <property type="molecule type" value="Genomic_DNA"/>
</dbReference>
<name>A0A9P8QA44_WICPI</name>
<feature type="region of interest" description="Disordered" evidence="2">
    <location>
        <begin position="254"/>
        <end position="279"/>
    </location>
</feature>
<feature type="compositionally biased region" description="Pro residues" evidence="2">
    <location>
        <begin position="255"/>
        <end position="278"/>
    </location>
</feature>
<evidence type="ECO:0000256" key="1">
    <source>
        <dbReference type="SAM" id="Coils"/>
    </source>
</evidence>
<evidence type="ECO:0000313" key="4">
    <source>
        <dbReference type="Proteomes" id="UP000774326"/>
    </source>
</evidence>
<keyword evidence="4" id="KW-1185">Reference proteome</keyword>
<sequence length="458" mass="52338">MGFLNPGSSSKRKLKSRSSRSSKRDPSQKKRKLDQSSTIEDQTIESPYLTPDVSETTSVEPVSVPENTELEDITVVAAPVPGNEQEEVITDEFTTDHSLSPLERLPTELIHEIFVLSMNKELPFVSKSLLHHLRASVSLKFEMMKMYLYDLNEDVLAKDQGYGFEDQKNWERVRYALDYRALKYKFITADVLSKTRIDVIAKQKEIEEEKMERLRTYVDKLNKRMIEVLMEREVTAEELNKELARMAEERFNLPDPEPVPALEPEPQPVAPVALPPLPFELEEPPAAARAEQEIEPVPAAAPVAPQQQQQQQQQQEPELEIAKSKDLPISYYTGAFTQQRLSQLHQLTTNTNLKYHNLSLLLSRAITQNTNLPTLQKLLTFSKDKTLRNSDPIISAFEKDDIDIVCWLLTISEDIEAMRNDDALWMYIGKKKNSTYLKFMEDIGGSPTPEVLSAMSWS</sequence>
<reference evidence="3" key="2">
    <citation type="submission" date="2021-01" db="EMBL/GenBank/DDBJ databases">
        <authorList>
            <person name="Schikora-Tamarit M.A."/>
        </authorList>
    </citation>
    <scope>NUCLEOTIDE SEQUENCE</scope>
    <source>
        <strain evidence="3">CBS2887</strain>
    </source>
</reference>
<reference evidence="3" key="1">
    <citation type="journal article" date="2021" name="Open Biol.">
        <title>Shared evolutionary footprints suggest mitochondrial oxidative damage underlies multiple complex I losses in fungi.</title>
        <authorList>
            <person name="Schikora-Tamarit M.A."/>
            <person name="Marcet-Houben M."/>
            <person name="Nosek J."/>
            <person name="Gabaldon T."/>
        </authorList>
    </citation>
    <scope>NUCLEOTIDE SEQUENCE</scope>
    <source>
        <strain evidence="3">CBS2887</strain>
    </source>
</reference>
<gene>
    <name evidence="3" type="ORF">WICPIJ_001883</name>
</gene>
<protein>
    <submittedName>
        <fullName evidence="3">Uncharacterized protein</fullName>
    </submittedName>
</protein>
<feature type="coiled-coil region" evidence="1">
    <location>
        <begin position="204"/>
        <end position="249"/>
    </location>
</feature>
<evidence type="ECO:0000256" key="2">
    <source>
        <dbReference type="SAM" id="MobiDB-lite"/>
    </source>
</evidence>
<proteinExistence type="predicted"/>
<comment type="caution">
    <text evidence="3">The sequence shown here is derived from an EMBL/GenBank/DDBJ whole genome shotgun (WGS) entry which is preliminary data.</text>
</comment>
<dbReference type="Proteomes" id="UP000774326">
    <property type="component" value="Unassembled WGS sequence"/>
</dbReference>
<dbReference type="AlphaFoldDB" id="A0A9P8QA44"/>
<feature type="region of interest" description="Disordered" evidence="2">
    <location>
        <begin position="1"/>
        <end position="67"/>
    </location>
</feature>
<accession>A0A9P8QA44</accession>